<evidence type="ECO:0000256" key="2">
    <source>
        <dbReference type="ARBA" id="ARBA00006368"/>
    </source>
</evidence>
<dbReference type="InterPro" id="IPR009746">
    <property type="entry name" value="LipidA_acyl_PagP"/>
</dbReference>
<comment type="similarity">
    <text evidence="2">Belongs to the lipid A palmitoyltransferase family.</text>
</comment>
<dbReference type="AlphaFoldDB" id="A0A2R4XKX0"/>
<comment type="subcellular location">
    <subcellularLocation>
        <location evidence="1">Cell outer membrane</location>
    </subcellularLocation>
</comment>
<evidence type="ECO:0000256" key="4">
    <source>
        <dbReference type="ARBA" id="ARBA00022729"/>
    </source>
</evidence>
<dbReference type="SUPFAM" id="SSF56925">
    <property type="entry name" value="OMPA-like"/>
    <property type="match status" value="1"/>
</dbReference>
<dbReference type="InterPro" id="IPR011250">
    <property type="entry name" value="OMP/PagP_B-barrel"/>
</dbReference>
<proteinExistence type="inferred from homology"/>
<evidence type="ECO:0000256" key="3">
    <source>
        <dbReference type="ARBA" id="ARBA00022679"/>
    </source>
</evidence>
<gene>
    <name evidence="9" type="ORF">DBV39_12835</name>
</gene>
<name>A0A2R4XKX0_9BURK</name>
<evidence type="ECO:0000313" key="9">
    <source>
        <dbReference type="EMBL" id="AWB34446.1"/>
    </source>
</evidence>
<dbReference type="OrthoDB" id="9156803at2"/>
<dbReference type="GO" id="GO:0016746">
    <property type="term" value="F:acyltransferase activity"/>
    <property type="evidence" value="ECO:0007669"/>
    <property type="project" value="UniProtKB-KW"/>
</dbReference>
<dbReference type="Pfam" id="PF07017">
    <property type="entry name" value="PagP"/>
    <property type="match status" value="1"/>
</dbReference>
<dbReference type="EMBL" id="CP028901">
    <property type="protein sequence ID" value="AWB34446.1"/>
    <property type="molecule type" value="Genomic_DNA"/>
</dbReference>
<evidence type="ECO:0000256" key="8">
    <source>
        <dbReference type="SAM" id="SignalP"/>
    </source>
</evidence>
<organism evidence="9 10">
    <name type="scientific">Orrella marina</name>
    <dbReference type="NCBI Taxonomy" id="2163011"/>
    <lineage>
        <taxon>Bacteria</taxon>
        <taxon>Pseudomonadati</taxon>
        <taxon>Pseudomonadota</taxon>
        <taxon>Betaproteobacteria</taxon>
        <taxon>Burkholderiales</taxon>
        <taxon>Alcaligenaceae</taxon>
        <taxon>Orrella</taxon>
    </lineage>
</organism>
<feature type="signal peptide" evidence="8">
    <location>
        <begin position="1"/>
        <end position="23"/>
    </location>
</feature>
<keyword evidence="10" id="KW-1185">Reference proteome</keyword>
<dbReference type="Proteomes" id="UP000244571">
    <property type="component" value="Chromosome"/>
</dbReference>
<keyword evidence="5" id="KW-0472">Membrane</keyword>
<feature type="chain" id="PRO_5015322533" evidence="8">
    <location>
        <begin position="24"/>
        <end position="192"/>
    </location>
</feature>
<accession>A0A2R4XKX0</accession>
<dbReference type="RefSeq" id="WP_108621862.1">
    <property type="nucleotide sequence ID" value="NZ_CP028901.1"/>
</dbReference>
<dbReference type="NCBIfam" id="NF008271">
    <property type="entry name" value="PRK11045.1"/>
    <property type="match status" value="1"/>
</dbReference>
<reference evidence="9 10" key="1">
    <citation type="submission" date="2018-04" db="EMBL/GenBank/DDBJ databases">
        <title>Bordetella sp. HZ20 isolated from seawater.</title>
        <authorList>
            <person name="Sun C."/>
        </authorList>
    </citation>
    <scope>NUCLEOTIDE SEQUENCE [LARGE SCALE GENOMIC DNA]</scope>
    <source>
        <strain evidence="9 10">HZ20</strain>
    </source>
</reference>
<dbReference type="Gene3D" id="2.40.160.20">
    <property type="match status" value="1"/>
</dbReference>
<keyword evidence="6" id="KW-0998">Cell outer membrane</keyword>
<dbReference type="KEGG" id="boz:DBV39_12835"/>
<evidence type="ECO:0000256" key="5">
    <source>
        <dbReference type="ARBA" id="ARBA00023136"/>
    </source>
</evidence>
<keyword evidence="4 8" id="KW-0732">Signal</keyword>
<evidence type="ECO:0000313" key="10">
    <source>
        <dbReference type="Proteomes" id="UP000244571"/>
    </source>
</evidence>
<protein>
    <submittedName>
        <fullName evidence="9">Phospholipid:lipid A palmitoyltransferase</fullName>
    </submittedName>
</protein>
<sequence length="192" mass="21140">MKKALVQSLSCAMLAAPASIAVAGPSGSEENWMRSAWNTAVDHVSTTWRDGDIELYVPLYTWHLPFAYRQELLDSYTEYPGGIGLGKGRYNQNGNWEGMYAMGFRDSHGDPSFMLGYGWVPTWELGQSQVKVGVGLTGFLMSRSDYFGGIPFPGVLPVASVSYKNLALQAAYVPGGQNNGNVFFIWGKWTFN</sequence>
<evidence type="ECO:0000256" key="6">
    <source>
        <dbReference type="ARBA" id="ARBA00023237"/>
    </source>
</evidence>
<keyword evidence="7" id="KW-0012">Acyltransferase</keyword>
<evidence type="ECO:0000256" key="1">
    <source>
        <dbReference type="ARBA" id="ARBA00004442"/>
    </source>
</evidence>
<evidence type="ECO:0000256" key="7">
    <source>
        <dbReference type="ARBA" id="ARBA00023315"/>
    </source>
</evidence>
<dbReference type="GO" id="GO:0009279">
    <property type="term" value="C:cell outer membrane"/>
    <property type="evidence" value="ECO:0007669"/>
    <property type="project" value="UniProtKB-SubCell"/>
</dbReference>
<keyword evidence="3 9" id="KW-0808">Transferase</keyword>